<sequence length="133" mass="14500">MSESISDLEKDIEQRRARLDETIDRIQGRLNASSLVDEMLGSARRTPYSGFYDEALDTVRRNPVPVLLIAAGVGLLLNGLRSGRQRGSRALVPVETVPVETKPVTVTGADRTYDPDAPAGKPPHDLPGERPQV</sequence>
<dbReference type="Proteomes" id="UP000198804">
    <property type="component" value="Unassembled WGS sequence"/>
</dbReference>
<gene>
    <name evidence="2" type="ORF">SAMN04488125_10416</name>
</gene>
<proteinExistence type="predicted"/>
<evidence type="ECO:0000313" key="3">
    <source>
        <dbReference type="Proteomes" id="UP000198804"/>
    </source>
</evidence>
<dbReference type="STRING" id="414703.SAMN04488125_10416"/>
<name>A0A1I4C4S6_9HYPH</name>
<dbReference type="InterPro" id="IPR022062">
    <property type="entry name" value="DUF3618"/>
</dbReference>
<dbReference type="OrthoDB" id="7471221at2"/>
<evidence type="ECO:0000313" key="2">
    <source>
        <dbReference type="EMBL" id="SFK75121.1"/>
    </source>
</evidence>
<evidence type="ECO:0008006" key="4">
    <source>
        <dbReference type="Google" id="ProtNLM"/>
    </source>
</evidence>
<protein>
    <recommendedName>
        <fullName evidence="4">Membrane-anchored ribosome-binding protein, inhibits growth in stationary phase, ElaB/YqjD/DUF883 family</fullName>
    </recommendedName>
</protein>
<dbReference type="RefSeq" id="WP_091943376.1">
    <property type="nucleotide sequence ID" value="NZ_FOSV01000004.1"/>
</dbReference>
<organism evidence="2 3">
    <name type="scientific">Methylorubrum salsuginis</name>
    <dbReference type="NCBI Taxonomy" id="414703"/>
    <lineage>
        <taxon>Bacteria</taxon>
        <taxon>Pseudomonadati</taxon>
        <taxon>Pseudomonadota</taxon>
        <taxon>Alphaproteobacteria</taxon>
        <taxon>Hyphomicrobiales</taxon>
        <taxon>Methylobacteriaceae</taxon>
        <taxon>Methylorubrum</taxon>
    </lineage>
</organism>
<dbReference type="EMBL" id="FOSV01000004">
    <property type="protein sequence ID" value="SFK75121.1"/>
    <property type="molecule type" value="Genomic_DNA"/>
</dbReference>
<evidence type="ECO:0000256" key="1">
    <source>
        <dbReference type="SAM" id="MobiDB-lite"/>
    </source>
</evidence>
<accession>A0A1I4C4S6</accession>
<dbReference type="AlphaFoldDB" id="A0A1I4C4S6"/>
<dbReference type="Pfam" id="PF12277">
    <property type="entry name" value="DUF3618"/>
    <property type="match status" value="1"/>
</dbReference>
<keyword evidence="3" id="KW-1185">Reference proteome</keyword>
<feature type="region of interest" description="Disordered" evidence="1">
    <location>
        <begin position="102"/>
        <end position="133"/>
    </location>
</feature>
<feature type="compositionally biased region" description="Basic and acidic residues" evidence="1">
    <location>
        <begin position="122"/>
        <end position="133"/>
    </location>
</feature>
<reference evidence="3" key="1">
    <citation type="submission" date="2016-10" db="EMBL/GenBank/DDBJ databases">
        <authorList>
            <person name="Varghese N."/>
            <person name="Submissions S."/>
        </authorList>
    </citation>
    <scope>NUCLEOTIDE SEQUENCE [LARGE SCALE GENOMIC DNA]</scope>
    <source>
        <strain evidence="3">CGMCC 1.6474</strain>
    </source>
</reference>